<organism evidence="1 2">
    <name type="scientific">Burkholderia ambifaria IOP40-10</name>
    <dbReference type="NCBI Taxonomy" id="396596"/>
    <lineage>
        <taxon>Bacteria</taxon>
        <taxon>Pseudomonadati</taxon>
        <taxon>Pseudomonadota</taxon>
        <taxon>Betaproteobacteria</taxon>
        <taxon>Burkholderiales</taxon>
        <taxon>Burkholderiaceae</taxon>
        <taxon>Burkholderia</taxon>
        <taxon>Burkholderia cepacia complex</taxon>
    </lineage>
</organism>
<reference evidence="1 2" key="1">
    <citation type="submission" date="2008-03" db="EMBL/GenBank/DDBJ databases">
        <title>Sequencing of the draft genome and assembly of Burkholderia ambifaria IOP40-10.</title>
        <authorList>
            <consortium name="US DOE Joint Genome Institute (JGI-PGF)"/>
            <person name="Copeland A."/>
            <person name="Lucas S."/>
            <person name="Lapidus A."/>
            <person name="Glavina del Rio T."/>
            <person name="Dalin E."/>
            <person name="Tice H."/>
            <person name="Bruce D."/>
            <person name="Goodwin L."/>
            <person name="Pitluck S."/>
            <person name="Larimer F."/>
            <person name="Land M.L."/>
            <person name="Hauser L."/>
            <person name="Tiedje J."/>
            <person name="Richardson P."/>
        </authorList>
    </citation>
    <scope>NUCLEOTIDE SEQUENCE [LARGE SCALE GENOMIC DNA]</scope>
    <source>
        <strain evidence="1 2">IOP40-10</strain>
    </source>
</reference>
<name>B1FQ41_9BURK</name>
<dbReference type="Proteomes" id="UP000005463">
    <property type="component" value="Unassembled WGS sequence"/>
</dbReference>
<dbReference type="PATRIC" id="fig|396596.7.peg.1045"/>
<proteinExistence type="predicted"/>
<gene>
    <name evidence="1" type="ORF">BamIOP4010DRAFT_6148</name>
</gene>
<evidence type="ECO:0000313" key="2">
    <source>
        <dbReference type="Proteomes" id="UP000005463"/>
    </source>
</evidence>
<evidence type="ECO:0000313" key="1">
    <source>
        <dbReference type="EMBL" id="EDT00325.1"/>
    </source>
</evidence>
<accession>B1FQ41</accession>
<dbReference type="AlphaFoldDB" id="B1FQ41"/>
<sequence>MTMIGRPEKHTFGIGQYLFGRPSMPTRFASRMQTL</sequence>
<comment type="caution">
    <text evidence="1">The sequence shown here is derived from an EMBL/GenBank/DDBJ whole genome shotgun (WGS) entry which is preliminary data.</text>
</comment>
<protein>
    <submittedName>
        <fullName evidence="1">Uncharacterized protein</fullName>
    </submittedName>
</protein>
<dbReference type="EMBL" id="ABLC01000303">
    <property type="protein sequence ID" value="EDT00325.1"/>
    <property type="molecule type" value="Genomic_DNA"/>
</dbReference>